<reference evidence="1 2" key="1">
    <citation type="submission" date="2018-02" db="EMBL/GenBank/DDBJ databases">
        <title>Draft genome of wild Prunus yedoensis var. nudiflora.</title>
        <authorList>
            <person name="Baek S."/>
            <person name="Kim J.-H."/>
            <person name="Choi K."/>
            <person name="Kim G.-B."/>
            <person name="Cho A."/>
            <person name="Jang H."/>
            <person name="Shin C.-H."/>
            <person name="Yu H.-J."/>
            <person name="Mun J.-H."/>
        </authorList>
    </citation>
    <scope>NUCLEOTIDE SEQUENCE [LARGE SCALE GENOMIC DNA]</scope>
    <source>
        <strain evidence="2">cv. Jeju island</strain>
        <tissue evidence="1">Leaf</tissue>
    </source>
</reference>
<dbReference type="AlphaFoldDB" id="A0A314UC70"/>
<organism evidence="1 2">
    <name type="scientific">Prunus yedoensis var. nudiflora</name>
    <dbReference type="NCBI Taxonomy" id="2094558"/>
    <lineage>
        <taxon>Eukaryota</taxon>
        <taxon>Viridiplantae</taxon>
        <taxon>Streptophyta</taxon>
        <taxon>Embryophyta</taxon>
        <taxon>Tracheophyta</taxon>
        <taxon>Spermatophyta</taxon>
        <taxon>Magnoliopsida</taxon>
        <taxon>eudicotyledons</taxon>
        <taxon>Gunneridae</taxon>
        <taxon>Pentapetalae</taxon>
        <taxon>rosids</taxon>
        <taxon>fabids</taxon>
        <taxon>Rosales</taxon>
        <taxon>Rosaceae</taxon>
        <taxon>Amygdaloideae</taxon>
        <taxon>Amygdaleae</taxon>
        <taxon>Prunus</taxon>
    </lineage>
</organism>
<evidence type="ECO:0000313" key="1">
    <source>
        <dbReference type="EMBL" id="PQM35013.1"/>
    </source>
</evidence>
<proteinExistence type="predicted"/>
<accession>A0A314UC70</accession>
<dbReference type="OrthoDB" id="784120at2759"/>
<dbReference type="Proteomes" id="UP000250321">
    <property type="component" value="Unassembled WGS sequence"/>
</dbReference>
<protein>
    <submittedName>
        <fullName evidence="1">F-box protein</fullName>
    </submittedName>
</protein>
<dbReference type="EMBL" id="PJQY01003726">
    <property type="protein sequence ID" value="PQM35013.1"/>
    <property type="molecule type" value="Genomic_DNA"/>
</dbReference>
<evidence type="ECO:0000313" key="2">
    <source>
        <dbReference type="Proteomes" id="UP000250321"/>
    </source>
</evidence>
<name>A0A314UC70_PRUYE</name>
<comment type="caution">
    <text evidence="1">The sequence shown here is derived from an EMBL/GenBank/DDBJ whole genome shotgun (WGS) entry which is preliminary data.</text>
</comment>
<gene>
    <name evidence="1" type="ORF">Pyn_31775</name>
</gene>
<sequence>MSRTNAFELELHVLNRGANEWIPHRRGATLSSVRRIECAAFHNGEFYFCDEGDKLIRVTVAAGNLHWKW</sequence>
<keyword evidence="2" id="KW-1185">Reference proteome</keyword>